<dbReference type="PANTHER" id="PTHR37811:SF2">
    <property type="entry name" value="ABM DOMAIN-CONTAINING PROTEIN"/>
    <property type="match status" value="1"/>
</dbReference>
<feature type="domain" description="ABM" evidence="1">
    <location>
        <begin position="25"/>
        <end position="81"/>
    </location>
</feature>
<dbReference type="GO" id="GO:0004497">
    <property type="term" value="F:monooxygenase activity"/>
    <property type="evidence" value="ECO:0007669"/>
    <property type="project" value="UniProtKB-KW"/>
</dbReference>
<dbReference type="Pfam" id="PF03992">
    <property type="entry name" value="ABM"/>
    <property type="match status" value="1"/>
</dbReference>
<sequence length="107" mass="12015">MAEDRSGQTVVMFISERTGTDPAGYAEAAARMDALAAQQPGYRGVDHVGNDQAQAITLSYWADEASAVAWRKHPEHAETREAGRGRWYSWYMLHVAEIGRSYSWQRP</sequence>
<proteinExistence type="predicted"/>
<dbReference type="EMBL" id="JACHLN010000001">
    <property type="protein sequence ID" value="MBB4837910.1"/>
    <property type="molecule type" value="Genomic_DNA"/>
</dbReference>
<keyword evidence="3" id="KW-1185">Reference proteome</keyword>
<evidence type="ECO:0000259" key="1">
    <source>
        <dbReference type="Pfam" id="PF03992"/>
    </source>
</evidence>
<organism evidence="2 3">
    <name type="scientific">Sphingomonas kyeonggiensis</name>
    <dbReference type="NCBI Taxonomy" id="1268553"/>
    <lineage>
        <taxon>Bacteria</taxon>
        <taxon>Pseudomonadati</taxon>
        <taxon>Pseudomonadota</taxon>
        <taxon>Alphaproteobacteria</taxon>
        <taxon>Sphingomonadales</taxon>
        <taxon>Sphingomonadaceae</taxon>
        <taxon>Sphingomonas</taxon>
    </lineage>
</organism>
<evidence type="ECO:0000313" key="2">
    <source>
        <dbReference type="EMBL" id="MBB4837910.1"/>
    </source>
</evidence>
<dbReference type="InterPro" id="IPR011008">
    <property type="entry name" value="Dimeric_a/b-barrel"/>
</dbReference>
<name>A0A7W7K051_9SPHN</name>
<dbReference type="InterPro" id="IPR052936">
    <property type="entry name" value="Jasmonate_Hydroxylase-like"/>
</dbReference>
<dbReference type="SUPFAM" id="SSF54909">
    <property type="entry name" value="Dimeric alpha+beta barrel"/>
    <property type="match status" value="1"/>
</dbReference>
<keyword evidence="2" id="KW-0560">Oxidoreductase</keyword>
<dbReference type="InterPro" id="IPR007138">
    <property type="entry name" value="ABM_dom"/>
</dbReference>
<dbReference type="Gene3D" id="3.30.70.100">
    <property type="match status" value="1"/>
</dbReference>
<dbReference type="Proteomes" id="UP000575241">
    <property type="component" value="Unassembled WGS sequence"/>
</dbReference>
<accession>A0A7W7K051</accession>
<comment type="caution">
    <text evidence="2">The sequence shown here is derived from an EMBL/GenBank/DDBJ whole genome shotgun (WGS) entry which is preliminary data.</text>
</comment>
<reference evidence="2 3" key="1">
    <citation type="submission" date="2020-08" db="EMBL/GenBank/DDBJ databases">
        <title>Functional genomics of gut bacteria from endangered species of beetles.</title>
        <authorList>
            <person name="Carlos-Shanley C."/>
        </authorList>
    </citation>
    <scope>NUCLEOTIDE SEQUENCE [LARGE SCALE GENOMIC DNA]</scope>
    <source>
        <strain evidence="2 3">S00224</strain>
    </source>
</reference>
<dbReference type="AlphaFoldDB" id="A0A7W7K051"/>
<dbReference type="RefSeq" id="WP_184163202.1">
    <property type="nucleotide sequence ID" value="NZ_JACHLN010000001.1"/>
</dbReference>
<evidence type="ECO:0000313" key="3">
    <source>
        <dbReference type="Proteomes" id="UP000575241"/>
    </source>
</evidence>
<keyword evidence="2" id="KW-0503">Monooxygenase</keyword>
<dbReference type="PANTHER" id="PTHR37811">
    <property type="entry name" value="BLL5343 PROTEIN"/>
    <property type="match status" value="1"/>
</dbReference>
<gene>
    <name evidence="2" type="ORF">HNP52_000961</name>
</gene>
<protein>
    <submittedName>
        <fullName evidence="2">Heme-degrading monooxygenase HmoA</fullName>
    </submittedName>
</protein>